<evidence type="ECO:0000256" key="2">
    <source>
        <dbReference type="ARBA" id="ARBA00002322"/>
    </source>
</evidence>
<proteinExistence type="inferred from homology"/>
<dbReference type="GO" id="GO:0140825">
    <property type="term" value="F:lactoperoxidase activity"/>
    <property type="evidence" value="ECO:0007669"/>
    <property type="project" value="UniProtKB-EC"/>
</dbReference>
<dbReference type="Gene3D" id="1.10.520.10">
    <property type="match status" value="2"/>
</dbReference>
<dbReference type="InterPro" id="IPR000823">
    <property type="entry name" value="Peroxidase_pln"/>
</dbReference>
<keyword evidence="9 15" id="KW-0106">Calcium</keyword>
<evidence type="ECO:0000256" key="13">
    <source>
        <dbReference type="ARBA" id="ARBA00023324"/>
    </source>
</evidence>
<evidence type="ECO:0000256" key="17">
    <source>
        <dbReference type="RuleBase" id="RU004241"/>
    </source>
</evidence>
<evidence type="ECO:0000313" key="20">
    <source>
        <dbReference type="EMBL" id="CAL1362853.1"/>
    </source>
</evidence>
<sequence>MNLKFSSLLLPSSFLVLVLIIMATSSSPNLFINATGNGLRVGFYARTCPDAESLVRTTVRNAVADDPSIAARLLRLFFHDCFVQSDGPRYEVPTGRRDGRVSKPSLAANLPEVDDSIELLKAKFEEKGLNAKDLVLLTAGAHTIGSAACLFMTKRLYNFTGKSDSDPAINSRFLRQLKSACPLGRRRFERVPLDWSSEFKFDDSSLRNIVNGTAVLASDARLADDSDTRRALLSYAGPARGHQADFGPDFAASMVKLGYVGVKMGRAGEIRRKCDQVN</sequence>
<dbReference type="InterPro" id="IPR019794">
    <property type="entry name" value="Peroxidases_AS"/>
</dbReference>
<dbReference type="InterPro" id="IPR010255">
    <property type="entry name" value="Haem_peroxidase_sf"/>
</dbReference>
<reference evidence="20 21" key="1">
    <citation type="submission" date="2024-04" db="EMBL/GenBank/DDBJ databases">
        <authorList>
            <person name="Fracassetti M."/>
        </authorList>
    </citation>
    <scope>NUCLEOTIDE SEQUENCE [LARGE SCALE GENOMIC DNA]</scope>
</reference>
<dbReference type="Proteomes" id="UP001497516">
    <property type="component" value="Chromosome 10"/>
</dbReference>
<feature type="binding site" evidence="15">
    <location>
        <position position="194"/>
    </location>
    <ligand>
        <name>Ca(2+)</name>
        <dbReference type="ChEBI" id="CHEBI:29108"/>
        <label>2</label>
    </ligand>
</feature>
<keyword evidence="21" id="KW-1185">Reference proteome</keyword>
<comment type="catalytic activity">
    <reaction evidence="1">
        <text>2 a phenolic donor + H2O2 = 2 a phenolic radical donor + 2 H2O</text>
        <dbReference type="Rhea" id="RHEA:56136"/>
        <dbReference type="ChEBI" id="CHEBI:15377"/>
        <dbReference type="ChEBI" id="CHEBI:16240"/>
        <dbReference type="ChEBI" id="CHEBI:139520"/>
        <dbReference type="ChEBI" id="CHEBI:139521"/>
        <dbReference type="EC" id="1.11.1.7"/>
    </reaction>
</comment>
<name>A0AAV2D154_9ROSI</name>
<keyword evidence="4" id="KW-0964">Secreted</keyword>
<dbReference type="EMBL" id="OZ034814">
    <property type="protein sequence ID" value="CAL1362853.1"/>
    <property type="molecule type" value="Genomic_DNA"/>
</dbReference>
<evidence type="ECO:0000256" key="1">
    <source>
        <dbReference type="ARBA" id="ARBA00000189"/>
    </source>
</evidence>
<dbReference type="GO" id="GO:0042744">
    <property type="term" value="P:hydrogen peroxide catabolic process"/>
    <property type="evidence" value="ECO:0007669"/>
    <property type="project" value="UniProtKB-KW"/>
</dbReference>
<evidence type="ECO:0000256" key="10">
    <source>
        <dbReference type="ARBA" id="ARBA00023002"/>
    </source>
</evidence>
<protein>
    <recommendedName>
        <fullName evidence="3">peroxidase</fullName>
        <ecNumber evidence="3">1.11.1.7</ecNumber>
    </recommendedName>
</protein>
<evidence type="ECO:0000256" key="16">
    <source>
        <dbReference type="PIRSR" id="PIRSR600823-5"/>
    </source>
</evidence>
<evidence type="ECO:0000256" key="12">
    <source>
        <dbReference type="ARBA" id="ARBA00023157"/>
    </source>
</evidence>
<evidence type="ECO:0000256" key="7">
    <source>
        <dbReference type="ARBA" id="ARBA00022723"/>
    </source>
</evidence>
<evidence type="ECO:0000256" key="5">
    <source>
        <dbReference type="ARBA" id="ARBA00022559"/>
    </source>
</evidence>
<keyword evidence="13" id="KW-0376">Hydrogen peroxide</keyword>
<dbReference type="PANTHER" id="PTHR31517:SF51">
    <property type="entry name" value="PEROXIDASE 55"/>
    <property type="match status" value="1"/>
</dbReference>
<dbReference type="EC" id="1.11.1.7" evidence="3"/>
<feature type="signal peptide" evidence="18">
    <location>
        <begin position="1"/>
        <end position="26"/>
    </location>
</feature>
<evidence type="ECO:0000259" key="19">
    <source>
        <dbReference type="PROSITE" id="PS50873"/>
    </source>
</evidence>
<dbReference type="FunFam" id="1.10.420.10:FF:000010">
    <property type="entry name" value="Peroxidase"/>
    <property type="match status" value="1"/>
</dbReference>
<dbReference type="InterPro" id="IPR002016">
    <property type="entry name" value="Haem_peroxidase"/>
</dbReference>
<dbReference type="Pfam" id="PF00141">
    <property type="entry name" value="peroxidase"/>
    <property type="match status" value="1"/>
</dbReference>
<organism evidence="20 21">
    <name type="scientific">Linum trigynum</name>
    <dbReference type="NCBI Taxonomy" id="586398"/>
    <lineage>
        <taxon>Eukaryota</taxon>
        <taxon>Viridiplantae</taxon>
        <taxon>Streptophyta</taxon>
        <taxon>Embryophyta</taxon>
        <taxon>Tracheophyta</taxon>
        <taxon>Spermatophyta</taxon>
        <taxon>Magnoliopsida</taxon>
        <taxon>eudicotyledons</taxon>
        <taxon>Gunneridae</taxon>
        <taxon>Pentapetalae</taxon>
        <taxon>rosids</taxon>
        <taxon>fabids</taxon>
        <taxon>Malpighiales</taxon>
        <taxon>Linaceae</taxon>
        <taxon>Linum</taxon>
    </lineage>
</organism>
<dbReference type="AlphaFoldDB" id="A0AAV2D154"/>
<dbReference type="GO" id="GO:0020037">
    <property type="term" value="F:heme binding"/>
    <property type="evidence" value="ECO:0007669"/>
    <property type="project" value="InterPro"/>
</dbReference>
<evidence type="ECO:0000256" key="14">
    <source>
        <dbReference type="PIRSR" id="PIRSR600823-2"/>
    </source>
</evidence>
<keyword evidence="6" id="KW-0349">Heme</keyword>
<dbReference type="GO" id="GO:0046872">
    <property type="term" value="F:metal ion binding"/>
    <property type="evidence" value="ECO:0007669"/>
    <property type="project" value="UniProtKB-KW"/>
</dbReference>
<dbReference type="PANTHER" id="PTHR31517">
    <property type="match status" value="1"/>
</dbReference>
<dbReference type="PROSITE" id="PS00436">
    <property type="entry name" value="PEROXIDASE_2"/>
    <property type="match status" value="1"/>
</dbReference>
<evidence type="ECO:0000256" key="4">
    <source>
        <dbReference type="ARBA" id="ARBA00022525"/>
    </source>
</evidence>
<keyword evidence="11 15" id="KW-0408">Iron</keyword>
<feature type="domain" description="Plant heme peroxidase family profile" evidence="19">
    <location>
        <begin position="38"/>
        <end position="278"/>
    </location>
</feature>
<comment type="cofactor">
    <cofactor evidence="15">
        <name>Ca(2+)</name>
        <dbReference type="ChEBI" id="CHEBI:29108"/>
    </cofactor>
    <text evidence="15">Binds 2 calcium ions per subunit.</text>
</comment>
<evidence type="ECO:0000256" key="11">
    <source>
        <dbReference type="ARBA" id="ARBA00023004"/>
    </source>
</evidence>
<dbReference type="Gene3D" id="1.10.420.10">
    <property type="entry name" value="Peroxidase, domain 2"/>
    <property type="match status" value="1"/>
</dbReference>
<feature type="binding site" evidence="15">
    <location>
        <position position="202"/>
    </location>
    <ligand>
        <name>Ca(2+)</name>
        <dbReference type="ChEBI" id="CHEBI:29108"/>
        <label>2</label>
    </ligand>
</feature>
<dbReference type="SUPFAM" id="SSF48113">
    <property type="entry name" value="Heme-dependent peroxidases"/>
    <property type="match status" value="1"/>
</dbReference>
<gene>
    <name evidence="20" type="ORF">LTRI10_LOCUS9654</name>
</gene>
<evidence type="ECO:0000256" key="15">
    <source>
        <dbReference type="PIRSR" id="PIRSR600823-3"/>
    </source>
</evidence>
<dbReference type="PROSITE" id="PS50873">
    <property type="entry name" value="PEROXIDASE_4"/>
    <property type="match status" value="1"/>
</dbReference>
<evidence type="ECO:0000256" key="8">
    <source>
        <dbReference type="ARBA" id="ARBA00022729"/>
    </source>
</evidence>
<dbReference type="GO" id="GO:0006979">
    <property type="term" value="P:response to oxidative stress"/>
    <property type="evidence" value="ECO:0007669"/>
    <property type="project" value="InterPro"/>
</dbReference>
<evidence type="ECO:0000256" key="9">
    <source>
        <dbReference type="ARBA" id="ARBA00022837"/>
    </source>
</evidence>
<comment type="function">
    <text evidence="2">Removal of H(2)O(2), oxidation of toxic reductants, biosynthesis and degradation of lignin, suberization, auxin catabolism, response to environmental stresses such as wounding, pathogen attack and oxidative stress. These functions might be dependent on each isozyme/isoform in each plant tissue.</text>
</comment>
<feature type="binding site" evidence="14">
    <location>
        <position position="111"/>
    </location>
    <ligand>
        <name>substrate</name>
    </ligand>
</feature>
<keyword evidence="12 16" id="KW-1015">Disulfide bond</keyword>
<evidence type="ECO:0000256" key="6">
    <source>
        <dbReference type="ARBA" id="ARBA00022617"/>
    </source>
</evidence>
<keyword evidence="7 15" id="KW-0479">Metal-binding</keyword>
<keyword evidence="8 18" id="KW-0732">Signal</keyword>
<feature type="chain" id="PRO_5043707573" description="peroxidase" evidence="18">
    <location>
        <begin position="27"/>
        <end position="278"/>
    </location>
</feature>
<feature type="binding site" evidence="15">
    <location>
        <position position="143"/>
    </location>
    <ligand>
        <name>Ca(2+)</name>
        <dbReference type="ChEBI" id="CHEBI:29108"/>
        <label>2</label>
    </ligand>
</feature>
<evidence type="ECO:0000256" key="18">
    <source>
        <dbReference type="SAM" id="SignalP"/>
    </source>
</evidence>
<comment type="cofactor">
    <cofactor evidence="15">
        <name>heme b</name>
        <dbReference type="ChEBI" id="CHEBI:60344"/>
    </cofactor>
    <text evidence="15">Binds 1 heme b (iron(II)-protoporphyrin IX) group per subunit.</text>
</comment>
<keyword evidence="10" id="KW-0560">Oxidoreductase</keyword>
<accession>A0AAV2D154</accession>
<evidence type="ECO:0000313" key="21">
    <source>
        <dbReference type="Proteomes" id="UP001497516"/>
    </source>
</evidence>
<keyword evidence="5" id="KW-0575">Peroxidase</keyword>
<dbReference type="PRINTS" id="PR00461">
    <property type="entry name" value="PLPEROXIDASE"/>
</dbReference>
<comment type="similarity">
    <text evidence="17">Belongs to the peroxidase family.</text>
</comment>
<feature type="binding site" description="axial binding residue" evidence="15">
    <location>
        <position position="142"/>
    </location>
    <ligand>
        <name>heme b</name>
        <dbReference type="ChEBI" id="CHEBI:60344"/>
    </ligand>
    <ligandPart>
        <name>Fe</name>
        <dbReference type="ChEBI" id="CHEBI:18248"/>
    </ligandPart>
</feature>
<feature type="disulfide bond" evidence="16">
    <location>
        <begin position="149"/>
        <end position="181"/>
    </location>
</feature>
<evidence type="ECO:0000256" key="3">
    <source>
        <dbReference type="ARBA" id="ARBA00012313"/>
    </source>
</evidence>